<comment type="caution">
    <text evidence="9">The sequence shown here is derived from an EMBL/GenBank/DDBJ whole genome shotgun (WGS) entry which is preliminary data.</text>
</comment>
<keyword evidence="3" id="KW-0479">Metal-binding</keyword>
<dbReference type="InterPro" id="IPR050294">
    <property type="entry name" value="RnfB_subfamily"/>
</dbReference>
<sequence length="436" mass="45843">MRGLNAGWHSACLIQQAIDHNHHQETTIERQALRADRPLLHAEASCLPLRSRHGQCRACANACPRGALIVDVQGVTLSDDCTGCGVCVAACPTEALMLPELLDEPMATPSASAATGQRRSVECRMVPEARREAGATVLPCLGALRVGQLLQWVQQGQTVTIVDRGWCRDCPTRGAATPAAQSADGPSGAAPLPAAACMPAADAVETANLWLEALGASERVTVVSAPLPVSLRPAALPPADDAGPTLDRRAFFHHAVQRPAGRHRQVQPMGGNGRAAYPASQRKPSPERTRQHQALQALAQRQGTAVPAEFYPQLHASDACCDDRMCVALCPTTALTAADDGATARLLFDPAHCIACRACERACPHGALTLQAYGGAATVQTLATHARLVCRGCGDTYAATGSPSVDNGLCPLCRKTQSFIDDARRQLFGAGPLPLV</sequence>
<reference evidence="9 10" key="1">
    <citation type="submission" date="2019-03" db="EMBL/GenBank/DDBJ databases">
        <title>Genomic Encyclopedia of Type Strains, Phase IV (KMG-IV): sequencing the most valuable type-strain genomes for metagenomic binning, comparative biology and taxonomic classification.</title>
        <authorList>
            <person name="Goeker M."/>
        </authorList>
    </citation>
    <scope>NUCLEOTIDE SEQUENCE [LARGE SCALE GENOMIC DNA]</scope>
    <source>
        <strain evidence="9 10">DSM 12034</strain>
    </source>
</reference>
<dbReference type="GO" id="GO:0046872">
    <property type="term" value="F:metal ion binding"/>
    <property type="evidence" value="ECO:0007669"/>
    <property type="project" value="UniProtKB-KW"/>
</dbReference>
<evidence type="ECO:0000313" key="10">
    <source>
        <dbReference type="Proteomes" id="UP000295536"/>
    </source>
</evidence>
<dbReference type="InterPro" id="IPR017896">
    <property type="entry name" value="4Fe4S_Fe-S-bd"/>
</dbReference>
<evidence type="ECO:0000256" key="2">
    <source>
        <dbReference type="ARBA" id="ARBA00022485"/>
    </source>
</evidence>
<dbReference type="EMBL" id="SMAH01000008">
    <property type="protein sequence ID" value="TCS97660.1"/>
    <property type="molecule type" value="Genomic_DNA"/>
</dbReference>
<evidence type="ECO:0000256" key="4">
    <source>
        <dbReference type="ARBA" id="ARBA00022982"/>
    </source>
</evidence>
<dbReference type="PANTHER" id="PTHR42859">
    <property type="entry name" value="OXIDOREDUCTASE"/>
    <property type="match status" value="1"/>
</dbReference>
<feature type="domain" description="4Fe-4S ferredoxin-type" evidence="8">
    <location>
        <begin position="310"/>
        <end position="340"/>
    </location>
</feature>
<keyword evidence="5" id="KW-0408">Iron</keyword>
<evidence type="ECO:0000256" key="7">
    <source>
        <dbReference type="SAM" id="MobiDB-lite"/>
    </source>
</evidence>
<protein>
    <submittedName>
        <fullName evidence="9">4Fe-4S binding protein</fullName>
    </submittedName>
</protein>
<dbReference type="RefSeq" id="WP_333708571.1">
    <property type="nucleotide sequence ID" value="NZ_DAIPFN010000011.1"/>
</dbReference>
<evidence type="ECO:0000256" key="6">
    <source>
        <dbReference type="ARBA" id="ARBA00023014"/>
    </source>
</evidence>
<feature type="region of interest" description="Disordered" evidence="7">
    <location>
        <begin position="259"/>
        <end position="292"/>
    </location>
</feature>
<organism evidence="9 10">
    <name type="scientific">Tepidimonas ignava</name>
    <dbReference type="NCBI Taxonomy" id="114249"/>
    <lineage>
        <taxon>Bacteria</taxon>
        <taxon>Pseudomonadati</taxon>
        <taxon>Pseudomonadota</taxon>
        <taxon>Betaproteobacteria</taxon>
        <taxon>Burkholderiales</taxon>
        <taxon>Tepidimonas</taxon>
    </lineage>
</organism>
<keyword evidence="6" id="KW-0411">Iron-sulfur</keyword>
<feature type="domain" description="4Fe-4S ferredoxin-type" evidence="8">
    <location>
        <begin position="73"/>
        <end position="101"/>
    </location>
</feature>
<evidence type="ECO:0000259" key="8">
    <source>
        <dbReference type="PROSITE" id="PS51379"/>
    </source>
</evidence>
<proteinExistence type="predicted"/>
<dbReference type="SUPFAM" id="SSF54862">
    <property type="entry name" value="4Fe-4S ferredoxins"/>
    <property type="match status" value="1"/>
</dbReference>
<keyword evidence="4" id="KW-0249">Electron transport</keyword>
<dbReference type="Gene3D" id="3.30.70.20">
    <property type="match status" value="2"/>
</dbReference>
<evidence type="ECO:0000256" key="1">
    <source>
        <dbReference type="ARBA" id="ARBA00022448"/>
    </source>
</evidence>
<dbReference type="PANTHER" id="PTHR42859:SF10">
    <property type="entry name" value="DIMETHYLSULFOXIDE REDUCTASE CHAIN B"/>
    <property type="match status" value="1"/>
</dbReference>
<dbReference type="GO" id="GO:0051539">
    <property type="term" value="F:4 iron, 4 sulfur cluster binding"/>
    <property type="evidence" value="ECO:0007669"/>
    <property type="project" value="UniProtKB-KW"/>
</dbReference>
<accession>A0A4R3LE29</accession>
<dbReference type="Pfam" id="PF00037">
    <property type="entry name" value="Fer4"/>
    <property type="match status" value="2"/>
</dbReference>
<feature type="domain" description="4Fe-4S ferredoxin-type" evidence="8">
    <location>
        <begin position="344"/>
        <end position="373"/>
    </location>
</feature>
<dbReference type="PROSITE" id="PS00198">
    <property type="entry name" value="4FE4S_FER_1"/>
    <property type="match status" value="2"/>
</dbReference>
<dbReference type="Proteomes" id="UP000295536">
    <property type="component" value="Unassembled WGS sequence"/>
</dbReference>
<keyword evidence="2" id="KW-0004">4Fe-4S</keyword>
<evidence type="ECO:0000256" key="3">
    <source>
        <dbReference type="ARBA" id="ARBA00022723"/>
    </source>
</evidence>
<dbReference type="InterPro" id="IPR017900">
    <property type="entry name" value="4Fe4S_Fe_S_CS"/>
</dbReference>
<dbReference type="AlphaFoldDB" id="A0A4R3LE29"/>
<evidence type="ECO:0000256" key="5">
    <source>
        <dbReference type="ARBA" id="ARBA00023004"/>
    </source>
</evidence>
<gene>
    <name evidence="9" type="ORF">EDC36_10867</name>
</gene>
<keyword evidence="1" id="KW-0813">Transport</keyword>
<name>A0A4R3LE29_9BURK</name>
<dbReference type="PROSITE" id="PS51379">
    <property type="entry name" value="4FE4S_FER_2"/>
    <property type="match status" value="3"/>
</dbReference>
<evidence type="ECO:0000313" key="9">
    <source>
        <dbReference type="EMBL" id="TCS97660.1"/>
    </source>
</evidence>